<feature type="transmembrane region" description="Helical" evidence="9">
    <location>
        <begin position="440"/>
        <end position="463"/>
    </location>
</feature>
<accession>A0ABQ9DZT8</accession>
<evidence type="ECO:0000256" key="3">
    <source>
        <dbReference type="ARBA" id="ARBA00022448"/>
    </source>
</evidence>
<keyword evidence="4 8" id="KW-0812">Transmembrane</keyword>
<evidence type="ECO:0000313" key="11">
    <source>
        <dbReference type="Proteomes" id="UP001217089"/>
    </source>
</evidence>
<keyword evidence="6 9" id="KW-0472">Membrane</keyword>
<proteinExistence type="inferred from homology"/>
<keyword evidence="8" id="KW-0769">Symport</keyword>
<dbReference type="PRINTS" id="PR00176">
    <property type="entry name" value="NANEUSMPORT"/>
</dbReference>
<reference evidence="10 11" key="1">
    <citation type="submission" date="2022-12" db="EMBL/GenBank/DDBJ databases">
        <title>Chromosome-level genome of Tegillarca granosa.</title>
        <authorList>
            <person name="Kim J."/>
        </authorList>
    </citation>
    <scope>NUCLEOTIDE SEQUENCE [LARGE SCALE GENOMIC DNA]</scope>
    <source>
        <strain evidence="10">Teg-2019</strain>
        <tissue evidence="10">Adductor muscle</tissue>
    </source>
</reference>
<dbReference type="InterPro" id="IPR037272">
    <property type="entry name" value="SNS_sf"/>
</dbReference>
<dbReference type="EMBL" id="JARBDR010000923">
    <property type="protein sequence ID" value="KAJ8297706.1"/>
    <property type="molecule type" value="Genomic_DNA"/>
</dbReference>
<dbReference type="PROSITE" id="PS50267">
    <property type="entry name" value="NA_NEUROTRAN_SYMP_3"/>
    <property type="match status" value="1"/>
</dbReference>
<evidence type="ECO:0000256" key="6">
    <source>
        <dbReference type="ARBA" id="ARBA00023136"/>
    </source>
</evidence>
<evidence type="ECO:0000256" key="5">
    <source>
        <dbReference type="ARBA" id="ARBA00022989"/>
    </source>
</evidence>
<comment type="caution">
    <text evidence="10">The sequence shown here is derived from an EMBL/GenBank/DDBJ whole genome shotgun (WGS) entry which is preliminary data.</text>
</comment>
<feature type="transmembrane region" description="Helical" evidence="9">
    <location>
        <begin position="343"/>
        <end position="366"/>
    </location>
</feature>
<keyword evidence="3 8" id="KW-0813">Transport</keyword>
<name>A0ABQ9DZT8_TEGGR</name>
<evidence type="ECO:0000256" key="9">
    <source>
        <dbReference type="SAM" id="Phobius"/>
    </source>
</evidence>
<keyword evidence="7" id="KW-0325">Glycoprotein</keyword>
<comment type="subcellular location">
    <subcellularLocation>
        <location evidence="1">Membrane</location>
        <topology evidence="1">Multi-pass membrane protein</topology>
    </subcellularLocation>
</comment>
<feature type="transmembrane region" description="Helical" evidence="9">
    <location>
        <begin position="306"/>
        <end position="331"/>
    </location>
</feature>
<dbReference type="PANTHER" id="PTHR11616">
    <property type="entry name" value="SODIUM/CHLORIDE DEPENDENT TRANSPORTER"/>
    <property type="match status" value="1"/>
</dbReference>
<evidence type="ECO:0000256" key="8">
    <source>
        <dbReference type="RuleBase" id="RU003732"/>
    </source>
</evidence>
<feature type="transmembrane region" description="Helical" evidence="9">
    <location>
        <begin position="69"/>
        <end position="89"/>
    </location>
</feature>
<keyword evidence="11" id="KW-1185">Reference proteome</keyword>
<feature type="transmembrane region" description="Helical" evidence="9">
    <location>
        <begin position="114"/>
        <end position="141"/>
    </location>
</feature>
<dbReference type="Pfam" id="PF00209">
    <property type="entry name" value="SNF"/>
    <property type="match status" value="1"/>
</dbReference>
<feature type="transmembrane region" description="Helical" evidence="9">
    <location>
        <begin position="268"/>
        <end position="294"/>
    </location>
</feature>
<dbReference type="Proteomes" id="UP001217089">
    <property type="component" value="Unassembled WGS sequence"/>
</dbReference>
<evidence type="ECO:0000256" key="2">
    <source>
        <dbReference type="ARBA" id="ARBA00006459"/>
    </source>
</evidence>
<dbReference type="SUPFAM" id="SSF161070">
    <property type="entry name" value="SNF-like"/>
    <property type="match status" value="1"/>
</dbReference>
<keyword evidence="5 9" id="KW-1133">Transmembrane helix</keyword>
<protein>
    <recommendedName>
        <fullName evidence="8">Transporter</fullName>
    </recommendedName>
</protein>
<dbReference type="PANTHER" id="PTHR11616:SF321">
    <property type="entry name" value="SODIUM-DEPENDENT NUTRIENT AMINO ACID TRANSPORTER 1-RELATED"/>
    <property type="match status" value="1"/>
</dbReference>
<feature type="transmembrane region" description="Helical" evidence="9">
    <location>
        <begin position="400"/>
        <end position="420"/>
    </location>
</feature>
<evidence type="ECO:0000256" key="4">
    <source>
        <dbReference type="ARBA" id="ARBA00022692"/>
    </source>
</evidence>
<organism evidence="10 11">
    <name type="scientific">Tegillarca granosa</name>
    <name type="common">Malaysian cockle</name>
    <name type="synonym">Anadara granosa</name>
    <dbReference type="NCBI Taxonomy" id="220873"/>
    <lineage>
        <taxon>Eukaryota</taxon>
        <taxon>Metazoa</taxon>
        <taxon>Spiralia</taxon>
        <taxon>Lophotrochozoa</taxon>
        <taxon>Mollusca</taxon>
        <taxon>Bivalvia</taxon>
        <taxon>Autobranchia</taxon>
        <taxon>Pteriomorphia</taxon>
        <taxon>Arcoida</taxon>
        <taxon>Arcoidea</taxon>
        <taxon>Arcidae</taxon>
        <taxon>Tegillarca</taxon>
    </lineage>
</organism>
<evidence type="ECO:0000256" key="7">
    <source>
        <dbReference type="ARBA" id="ARBA00023180"/>
    </source>
</evidence>
<comment type="similarity">
    <text evidence="2 8">Belongs to the sodium:neurotransmitter symporter (SNF) (TC 2.A.22) family.</text>
</comment>
<evidence type="ECO:0000313" key="10">
    <source>
        <dbReference type="EMBL" id="KAJ8297706.1"/>
    </source>
</evidence>
<evidence type="ECO:0000256" key="1">
    <source>
        <dbReference type="ARBA" id="ARBA00004141"/>
    </source>
</evidence>
<gene>
    <name evidence="10" type="ORF">KUTeg_024237</name>
</gene>
<sequence>MIALCCREHSGQIVHQLEAASPVLAAEMKMRFVGTGLVRWTSSCPVWDLLFGLGNIWRFPYLCYRSGGGAFLIPYVIFLVLCGMPLFFLETTYGQFASLSPITVWRMSPLFKGVGYGMVIISGIVCVYYNIIITWTIYYLYMCFRAVLPWSTCDNDWNTETCYLRNKSNETSMYSNITNGNSSVWNETLTLVGQVIVNGTNSTQEKKTTASEEFWQRHVLQITKGIEDIGIIRWELLICLAIAWILVFLCLCKGVKSSGRVVYVTATFPYLVLVILLVRGVTLPGAAEGIKFYLIPQWDKLATFKVWGDAAVQIFYSVGMAWGGLITMASYNKFHNNVYRDAMIVPLINCGTSVFAGLVIFSVLGFMAHETGTKIEDVVTQGVDRFYKDIELMIGYKPSIWWKICWKFITPAMIIFIWLFSVTQLSPVTYGKYEYPSWAIAFGWILGIVSLVPLPVCAIIAIVKEEGPLIERVKKLLKPAKEWGPAVNRHREEYLASLDSASAASSAMCITYVKQSPIVKQTVHQTIPEMDNLVKTNQAAENC</sequence>
<feature type="transmembrane region" description="Helical" evidence="9">
    <location>
        <begin position="234"/>
        <end position="256"/>
    </location>
</feature>
<dbReference type="PROSITE" id="PS00610">
    <property type="entry name" value="NA_NEUROTRAN_SYMP_1"/>
    <property type="match status" value="1"/>
</dbReference>
<dbReference type="InterPro" id="IPR000175">
    <property type="entry name" value="Na/ntran_symport"/>
</dbReference>